<proteinExistence type="predicted"/>
<dbReference type="RefSeq" id="WP_054589873.1">
    <property type="nucleotide sequence ID" value="NZ_CP012700.1"/>
</dbReference>
<name>A0A0N9V0V0_SPHMC</name>
<reference evidence="2 3" key="1">
    <citation type="journal article" date="2015" name="Genome Announc.">
        <title>Complete Genome Sequence of Polypropylene Glycol- and Polyethylene Glycol-Degrading Sphingopyxis macrogoltabida Strain EY-1.</title>
        <authorList>
            <person name="Ohtsubo Y."/>
            <person name="Nagata Y."/>
            <person name="Numata M."/>
            <person name="Tsuchikane K."/>
            <person name="Hosoyama A."/>
            <person name="Yamazoe A."/>
            <person name="Tsuda M."/>
            <person name="Fujita N."/>
            <person name="Kawai F."/>
        </authorList>
    </citation>
    <scope>NUCLEOTIDE SEQUENCE [LARGE SCALE GENOMIC DNA]</scope>
    <source>
        <strain evidence="2 3">EY-1</strain>
    </source>
</reference>
<dbReference type="Proteomes" id="UP000058074">
    <property type="component" value="Chromosome"/>
</dbReference>
<evidence type="ECO:0000313" key="2">
    <source>
        <dbReference type="EMBL" id="ALH82897.1"/>
    </source>
</evidence>
<feature type="region of interest" description="Disordered" evidence="1">
    <location>
        <begin position="46"/>
        <end position="67"/>
    </location>
</feature>
<evidence type="ECO:0000256" key="1">
    <source>
        <dbReference type="SAM" id="MobiDB-lite"/>
    </source>
</evidence>
<sequence length="67" mass="7299">MTISIKISVNGNYKCPVSFKQGEREESFVMSGRGKDGPDERHIGFYHGPDAMTLSVGPEVPDIGEEA</sequence>
<dbReference type="AlphaFoldDB" id="A0A0N9V0V0"/>
<accession>A0A0N9V0V0</accession>
<gene>
    <name evidence="2" type="ORF">AN936_21820</name>
</gene>
<dbReference type="EMBL" id="CP012700">
    <property type="protein sequence ID" value="ALH82897.1"/>
    <property type="molecule type" value="Genomic_DNA"/>
</dbReference>
<dbReference type="KEGG" id="smag:AN936_21820"/>
<dbReference type="OrthoDB" id="9899648at2"/>
<dbReference type="PATRIC" id="fig|33050.5.peg.4518"/>
<evidence type="ECO:0000313" key="3">
    <source>
        <dbReference type="Proteomes" id="UP000058074"/>
    </source>
</evidence>
<organism evidence="2 3">
    <name type="scientific">Sphingopyxis macrogoltabida</name>
    <name type="common">Sphingomonas macrogoltabidus</name>
    <dbReference type="NCBI Taxonomy" id="33050"/>
    <lineage>
        <taxon>Bacteria</taxon>
        <taxon>Pseudomonadati</taxon>
        <taxon>Pseudomonadota</taxon>
        <taxon>Alphaproteobacteria</taxon>
        <taxon>Sphingomonadales</taxon>
        <taxon>Sphingomonadaceae</taxon>
        <taxon>Sphingopyxis</taxon>
    </lineage>
</organism>
<protein>
    <submittedName>
        <fullName evidence="2">Uncharacterized protein</fullName>
    </submittedName>
</protein>